<organism evidence="1 2">
    <name type="scientific">Kingdonia uniflora</name>
    <dbReference type="NCBI Taxonomy" id="39325"/>
    <lineage>
        <taxon>Eukaryota</taxon>
        <taxon>Viridiplantae</taxon>
        <taxon>Streptophyta</taxon>
        <taxon>Embryophyta</taxon>
        <taxon>Tracheophyta</taxon>
        <taxon>Spermatophyta</taxon>
        <taxon>Magnoliopsida</taxon>
        <taxon>Ranunculales</taxon>
        <taxon>Circaeasteraceae</taxon>
        <taxon>Kingdonia</taxon>
    </lineage>
</organism>
<gene>
    <name evidence="1" type="ORF">GIB67_012819</name>
</gene>
<dbReference type="PANTHER" id="PTHR31286">
    <property type="entry name" value="GLYCINE-RICH CELL WALL STRUCTURAL PROTEIN 1.8-LIKE"/>
    <property type="match status" value="1"/>
</dbReference>
<dbReference type="EMBL" id="JACGCM010000816">
    <property type="protein sequence ID" value="KAF6165922.1"/>
    <property type="molecule type" value="Genomic_DNA"/>
</dbReference>
<evidence type="ECO:0000313" key="2">
    <source>
        <dbReference type="Proteomes" id="UP000541444"/>
    </source>
</evidence>
<name>A0A7J7NG14_9MAGN</name>
<protein>
    <recommendedName>
        <fullName evidence="3">DUF4283 domain-containing protein</fullName>
    </recommendedName>
</protein>
<reference evidence="1 2" key="1">
    <citation type="journal article" date="2020" name="IScience">
        <title>Genome Sequencing of the Endangered Kingdonia uniflora (Circaeasteraceae, Ranunculales) Reveals Potential Mechanisms of Evolutionary Specialization.</title>
        <authorList>
            <person name="Sun Y."/>
            <person name="Deng T."/>
            <person name="Zhang A."/>
            <person name="Moore M.J."/>
            <person name="Landis J.B."/>
            <person name="Lin N."/>
            <person name="Zhang H."/>
            <person name="Zhang X."/>
            <person name="Huang J."/>
            <person name="Zhang X."/>
            <person name="Sun H."/>
            <person name="Wang H."/>
        </authorList>
    </citation>
    <scope>NUCLEOTIDE SEQUENCE [LARGE SCALE GENOMIC DNA]</scope>
    <source>
        <strain evidence="1">TB1705</strain>
        <tissue evidence="1">Leaf</tissue>
    </source>
</reference>
<proteinExistence type="predicted"/>
<accession>A0A7J7NG14</accession>
<dbReference type="InterPro" id="IPR001005">
    <property type="entry name" value="SANT/Myb"/>
</dbReference>
<dbReference type="InterPro" id="IPR009057">
    <property type="entry name" value="Homeodomain-like_sf"/>
</dbReference>
<dbReference type="PANTHER" id="PTHR31286:SF165">
    <property type="entry name" value="DUF4283 DOMAIN-CONTAINING PROTEIN"/>
    <property type="match status" value="1"/>
</dbReference>
<evidence type="ECO:0008006" key="3">
    <source>
        <dbReference type="Google" id="ProtNLM"/>
    </source>
</evidence>
<comment type="caution">
    <text evidence="1">The sequence shown here is derived from an EMBL/GenBank/DDBJ whole genome shotgun (WGS) entry which is preliminary data.</text>
</comment>
<evidence type="ECO:0000313" key="1">
    <source>
        <dbReference type="EMBL" id="KAF6165922.1"/>
    </source>
</evidence>
<dbReference type="Proteomes" id="UP000541444">
    <property type="component" value="Unassembled WGS sequence"/>
</dbReference>
<dbReference type="OrthoDB" id="1939300at2759"/>
<dbReference type="CDD" id="cd00167">
    <property type="entry name" value="SANT"/>
    <property type="match status" value="1"/>
</dbReference>
<keyword evidence="2" id="KW-1185">Reference proteome</keyword>
<dbReference type="AlphaFoldDB" id="A0A7J7NG14"/>
<dbReference type="SUPFAM" id="SSF46689">
    <property type="entry name" value="Homeodomain-like"/>
    <property type="match status" value="1"/>
</dbReference>
<dbReference type="InterPro" id="IPR040256">
    <property type="entry name" value="At4g02000-like"/>
</dbReference>
<sequence length="383" mass="43110">MEVAAEEEGKVIVDTHAIHGINWSLILRLLKGRPKRDVKDRFDILMSIERTPATQVLDVAKAFPQKKKLSPEEGKLKQTALQMKQKEAKLIKAIEAKAMYEASERTNALVDKAAMEVDARELSEDDYRSKVVAGDNVITEFDFDSVADGLKSSDDGTSSMGNASASQGATWVSLLGSPSSKKGITKLYFTPFETINGVSMVSFTVEEFIESIKEFDAHLVGNFVGKRLDYIFQVFIIRPWRPFIETEESELKTIPIWVNLNKVPSHLWTPHGIEKIASFIGTPLFLDKVTEDRTRTSFARVCVEADIDKDLPSIIPISYEGIRKSNVEVEYNWISTKCSEYKVFGHSILNCPKNLSIVKNVSIVSFRSRLKHMTYVDSYLNLS</sequence>